<gene>
    <name evidence="1" type="ORF">BK658_17355</name>
</gene>
<name>A0A423GNR0_9PSED</name>
<dbReference type="Proteomes" id="UP000284684">
    <property type="component" value="Unassembled WGS sequence"/>
</dbReference>
<evidence type="ECO:0000313" key="2">
    <source>
        <dbReference type="Proteomes" id="UP000284684"/>
    </source>
</evidence>
<comment type="caution">
    <text evidence="1">The sequence shown here is derived from an EMBL/GenBank/DDBJ whole genome shotgun (WGS) entry which is preliminary data.</text>
</comment>
<accession>A0A423GNR0</accession>
<dbReference type="EMBL" id="MOBI01000020">
    <property type="protein sequence ID" value="ROM94328.1"/>
    <property type="molecule type" value="Genomic_DNA"/>
</dbReference>
<dbReference type="AlphaFoldDB" id="A0A423GNR0"/>
<reference evidence="1 2" key="1">
    <citation type="submission" date="2016-10" db="EMBL/GenBank/DDBJ databases">
        <title>Comparative genome analysis of multiple Pseudomonas spp. focuses on biocontrol and plant growth promoting traits.</title>
        <authorList>
            <person name="Tao X.-Y."/>
            <person name="Taylor C.G."/>
        </authorList>
    </citation>
    <scope>NUCLEOTIDE SEQUENCE [LARGE SCALE GENOMIC DNA]</scope>
    <source>
        <strain evidence="1 2">37D10</strain>
    </source>
</reference>
<protein>
    <submittedName>
        <fullName evidence="1">Uncharacterized protein</fullName>
    </submittedName>
</protein>
<organism evidence="1 2">
    <name type="scientific">Pseudomonas brassicacearum</name>
    <dbReference type="NCBI Taxonomy" id="930166"/>
    <lineage>
        <taxon>Bacteria</taxon>
        <taxon>Pseudomonadati</taxon>
        <taxon>Pseudomonadota</taxon>
        <taxon>Gammaproteobacteria</taxon>
        <taxon>Pseudomonadales</taxon>
        <taxon>Pseudomonadaceae</taxon>
        <taxon>Pseudomonas</taxon>
    </lineage>
</organism>
<proteinExistence type="predicted"/>
<evidence type="ECO:0000313" key="1">
    <source>
        <dbReference type="EMBL" id="ROM94328.1"/>
    </source>
</evidence>
<dbReference type="RefSeq" id="WP_123583468.1">
    <property type="nucleotide sequence ID" value="NZ_MOBI01000020.1"/>
</dbReference>
<sequence>MTLYSATSDLELVPLQIPDALPDIPDGEINLLPARLKGKDLNVQISKPWESSAKTGDTDRFELLLGPKNAPVHTVVASFCLSSPIDPGLFPLVVIIPKQFMVHQGPFEVFYRISKADVPVRQSPVTEFTTDWTPPNYGETPVRPELPEEVANGVTTHYLETHDDCVAVTIEHYPDLKVGDEIGFCMGGADASPIVLKQVEHTNSNTTLMLPGEKLRHFANGIHLIFYTFKDRAGNEGPNSKGNFIRLTLDPA</sequence>